<evidence type="ECO:0000313" key="2">
    <source>
        <dbReference type="EMBL" id="PKQ28230.1"/>
    </source>
</evidence>
<evidence type="ECO:0000259" key="1">
    <source>
        <dbReference type="Pfam" id="PF04296"/>
    </source>
</evidence>
<dbReference type="Pfam" id="PF04296">
    <property type="entry name" value="YlxR"/>
    <property type="match status" value="1"/>
</dbReference>
<name>A0A2N3G687_9ACTN</name>
<dbReference type="EMBL" id="PHEX01000026">
    <property type="protein sequence ID" value="PKQ28230.1"/>
    <property type="molecule type" value="Genomic_DNA"/>
</dbReference>
<reference evidence="2 3" key="1">
    <citation type="journal article" date="2017" name="ISME J.">
        <title>Potential for microbial H2 and metal transformations associated with novel bacteria and archaea in deep terrestrial subsurface sediments.</title>
        <authorList>
            <person name="Hernsdorf A.W."/>
            <person name="Amano Y."/>
            <person name="Miyakawa K."/>
            <person name="Ise K."/>
            <person name="Suzuki Y."/>
            <person name="Anantharaman K."/>
            <person name="Probst A."/>
            <person name="Burstein D."/>
            <person name="Thomas B.C."/>
            <person name="Banfield J.F."/>
        </authorList>
    </citation>
    <scope>NUCLEOTIDE SEQUENCE [LARGE SCALE GENOMIC DNA]</scope>
    <source>
        <strain evidence="2">HGW-Actinobacteria-3</strain>
    </source>
</reference>
<sequence length="85" mass="9423">MKISIRTCVGCDGKKPKSQMIRVGVDSGWMVSRGNVKMKGRGAYVCPNGECIDRARRQDKISRSLKTCAPARIFEEIESFSRGIA</sequence>
<dbReference type="Proteomes" id="UP000233654">
    <property type="component" value="Unassembled WGS sequence"/>
</dbReference>
<dbReference type="PANTHER" id="PTHR34215:SF1">
    <property type="entry name" value="YLXR DOMAIN-CONTAINING PROTEIN"/>
    <property type="match status" value="1"/>
</dbReference>
<protein>
    <submittedName>
        <fullName evidence="2">DUF448 domain-containing protein</fullName>
    </submittedName>
</protein>
<dbReference type="SUPFAM" id="SSF64376">
    <property type="entry name" value="YlxR-like"/>
    <property type="match status" value="1"/>
</dbReference>
<proteinExistence type="predicted"/>
<organism evidence="2 3">
    <name type="scientific">Candidatus Anoxymicrobium japonicum</name>
    <dbReference type="NCBI Taxonomy" id="2013648"/>
    <lineage>
        <taxon>Bacteria</taxon>
        <taxon>Bacillati</taxon>
        <taxon>Actinomycetota</taxon>
        <taxon>Candidatus Geothermincolia</taxon>
        <taxon>Candidatus Geothermincolales</taxon>
        <taxon>Candidatus Anoxymicrobiaceae</taxon>
        <taxon>Candidatus Anoxymicrobium</taxon>
    </lineage>
</organism>
<dbReference type="InterPro" id="IPR007393">
    <property type="entry name" value="YlxR_dom"/>
</dbReference>
<dbReference type="Gene3D" id="3.30.1230.10">
    <property type="entry name" value="YlxR-like"/>
    <property type="match status" value="1"/>
</dbReference>
<accession>A0A2N3G687</accession>
<evidence type="ECO:0000313" key="3">
    <source>
        <dbReference type="Proteomes" id="UP000233654"/>
    </source>
</evidence>
<gene>
    <name evidence="2" type="ORF">CVT63_03840</name>
</gene>
<dbReference type="InterPro" id="IPR035931">
    <property type="entry name" value="YlxR-like_sf"/>
</dbReference>
<dbReference type="AlphaFoldDB" id="A0A2N3G687"/>
<comment type="caution">
    <text evidence="2">The sequence shown here is derived from an EMBL/GenBank/DDBJ whole genome shotgun (WGS) entry which is preliminary data.</text>
</comment>
<dbReference type="PANTHER" id="PTHR34215">
    <property type="entry name" value="BLL0784 PROTEIN"/>
    <property type="match status" value="1"/>
</dbReference>
<feature type="domain" description="YlxR" evidence="1">
    <location>
        <begin position="6"/>
        <end position="78"/>
    </location>
</feature>
<dbReference type="InterPro" id="IPR037465">
    <property type="entry name" value="YlxR"/>
</dbReference>